<dbReference type="EMBL" id="LATX01002485">
    <property type="protein sequence ID" value="KTB28354.1"/>
    <property type="molecule type" value="Genomic_DNA"/>
</dbReference>
<reference evidence="1 2" key="1">
    <citation type="submission" date="2015-12" db="EMBL/GenBank/DDBJ databases">
        <title>Draft genome sequence of Moniliophthora roreri, the causal agent of frosty pod rot of cacao.</title>
        <authorList>
            <person name="Aime M.C."/>
            <person name="Diaz-Valderrama J.R."/>
            <person name="Kijpornyongpan T."/>
            <person name="Phillips-Mora W."/>
        </authorList>
    </citation>
    <scope>NUCLEOTIDE SEQUENCE [LARGE SCALE GENOMIC DNA]</scope>
    <source>
        <strain evidence="1 2">MCA 2952</strain>
    </source>
</reference>
<dbReference type="AlphaFoldDB" id="A0A0W0EWQ1"/>
<name>A0A0W0EWQ1_MONRR</name>
<proteinExistence type="predicted"/>
<accession>A0A0W0EWQ1</accession>
<dbReference type="Proteomes" id="UP000054988">
    <property type="component" value="Unassembled WGS sequence"/>
</dbReference>
<evidence type="ECO:0000313" key="2">
    <source>
        <dbReference type="Proteomes" id="UP000054988"/>
    </source>
</evidence>
<protein>
    <submittedName>
        <fullName evidence="1">Uncharacterized protein</fullName>
    </submittedName>
</protein>
<evidence type="ECO:0000313" key="1">
    <source>
        <dbReference type="EMBL" id="KTB28354.1"/>
    </source>
</evidence>
<sequence>MLNHVHGDQVHQTITVNLGSKIGVESAGKYDEFEYVKRGHIIIVKDLYFEILSDWDWKWHNGDLVAQHKARRTISTVKLLERQSKFTAIMYEGSHAHSVWEQEFQRLTRSRKLGSFQLFGINKSEIPVLIFHHELLPLAHFNRRDDFWMSVYIHHLTQNKRCLGNRLWMNTSEGVLGTGPDGPSVPCCIFNADESIAVPSIVDMLKDDISFSFYSKLGPSVDCSVLRCAQWHSKYTYLDSDDLFLGTTKEFSYEDQDDSGRRRGPLYLGQHVPRHLPENVIGRLRFDTIYSRSLGGVARWPQEAGTLWKFWSGDWEGCETLVDETIIAGGLTRFKVGSSLNLGPDFTGRATFLSAHLDWSMLGWAWLSQHQRVFNALESTINEESFFTVDPPTLVFQYTQDQPSGLMNSLGKSECRPTMVEAPPLYLFFYPPPTTLSELMLWKEGQTHFWSFDEVGESKLSKEECKQHGLPGLAPAIKKSTSIWPRSWPTYVYNAIRNWQIARGFDPRTTDFARYMGCPELEIIGAVKHVHEARFEVIETQEKNAGSLWEAFAGSVIRALGF</sequence>
<comment type="caution">
    <text evidence="1">The sequence shown here is derived from an EMBL/GenBank/DDBJ whole genome shotgun (WGS) entry which is preliminary data.</text>
</comment>
<gene>
    <name evidence="1" type="ORF">WG66_19108</name>
</gene>
<organism evidence="1 2">
    <name type="scientific">Moniliophthora roreri</name>
    <name type="common">Frosty pod rot fungus</name>
    <name type="synonym">Monilia roreri</name>
    <dbReference type="NCBI Taxonomy" id="221103"/>
    <lineage>
        <taxon>Eukaryota</taxon>
        <taxon>Fungi</taxon>
        <taxon>Dikarya</taxon>
        <taxon>Basidiomycota</taxon>
        <taxon>Agaricomycotina</taxon>
        <taxon>Agaricomycetes</taxon>
        <taxon>Agaricomycetidae</taxon>
        <taxon>Agaricales</taxon>
        <taxon>Marasmiineae</taxon>
        <taxon>Marasmiaceae</taxon>
        <taxon>Moniliophthora</taxon>
    </lineage>
</organism>